<dbReference type="InterPro" id="IPR005656">
    <property type="entry name" value="MmgE_PrpD"/>
</dbReference>
<dbReference type="InterPro" id="IPR042183">
    <property type="entry name" value="MmgE/PrpD_sf_1"/>
</dbReference>
<dbReference type="PANTHER" id="PTHR16943:SF8">
    <property type="entry name" value="2-METHYLCITRATE DEHYDRATASE"/>
    <property type="match status" value="1"/>
</dbReference>
<evidence type="ECO:0000259" key="3">
    <source>
        <dbReference type="Pfam" id="PF19305"/>
    </source>
</evidence>
<dbReference type="InterPro" id="IPR045337">
    <property type="entry name" value="MmgE_PrpD_C"/>
</dbReference>
<organism evidence="4 5">
    <name type="scientific">Nocardioides kribbensis</name>
    <dbReference type="NCBI Taxonomy" id="305517"/>
    <lineage>
        <taxon>Bacteria</taxon>
        <taxon>Bacillati</taxon>
        <taxon>Actinomycetota</taxon>
        <taxon>Actinomycetes</taxon>
        <taxon>Propionibacteriales</taxon>
        <taxon>Nocardioidaceae</taxon>
        <taxon>Nocardioides</taxon>
    </lineage>
</organism>
<name>A0ABV1P3D3_9ACTN</name>
<comment type="caution">
    <text evidence="4">The sequence shown here is derived from an EMBL/GenBank/DDBJ whole genome shotgun (WGS) entry which is preliminary data.</text>
</comment>
<evidence type="ECO:0000256" key="1">
    <source>
        <dbReference type="ARBA" id="ARBA00006174"/>
    </source>
</evidence>
<dbReference type="InterPro" id="IPR042188">
    <property type="entry name" value="MmgE/PrpD_sf_2"/>
</dbReference>
<comment type="similarity">
    <text evidence="1">Belongs to the PrpD family.</text>
</comment>
<reference evidence="4 5" key="1">
    <citation type="submission" date="2024-02" db="EMBL/GenBank/DDBJ databases">
        <title>Full genome sequence of Nocardioides kribbensis.</title>
        <authorList>
            <person name="Poletto B.L."/>
            <person name="Silva G."/>
            <person name="Galante D."/>
            <person name="Campos K.R."/>
            <person name="Santos M.B.N."/>
            <person name="Sacchi C.T."/>
        </authorList>
    </citation>
    <scope>NUCLEOTIDE SEQUENCE [LARGE SCALE GENOMIC DNA]</scope>
    <source>
        <strain evidence="4 5">O4R</strain>
    </source>
</reference>
<evidence type="ECO:0000313" key="4">
    <source>
        <dbReference type="EMBL" id="MEQ7849276.1"/>
    </source>
</evidence>
<evidence type="ECO:0000313" key="5">
    <source>
        <dbReference type="Proteomes" id="UP001482520"/>
    </source>
</evidence>
<sequence length="510" mass="51087">MIDPEPFLLAERTRDAIGDLVAAVTVAYDDLPAPVAARLPVVLTDLVGVAAAGLRTPELRALLAAWPLAPGPHSLPGSDVRTTPETAALLTAAAACSQELDEGNKHAAGHPAVHVVPAALAAAQQAGRPVGGRDFLAAVAGGYEVAARFGHAVRRDPAWHTHGHWGATGAAYAAARILGASTGQVAAAVDAATGLMGVTPWSAVLAGDVTRNLWAGQAALAGLSAAHLARAGLVANRGGAAAAFALLGGLEPDLLLDGLDRGADGRADGRSDGRMGDGSGDRAAPRWLAAEGYLKQHAACSYTHAAIDLVLALRAAAGEGSASGTAAGGAPPADLAAGAGPAGGAGAPRGWDADDVLGVRVVIHSLAAPLLQRHPANRLAAMFSLPFAVATAAVSGAVTPATMEPGTPAFAAAEAFSDRVHVEVSADLDRWLPARRVCEVEVALRDGRTLALAQPDPIGDARHFPLDDAALVAKLDGLLGPGVGAPLRAAVDRLVDADDVVTAWAALPLG</sequence>
<dbReference type="SUPFAM" id="SSF103378">
    <property type="entry name" value="2-methylcitrate dehydratase PrpD"/>
    <property type="match status" value="1"/>
</dbReference>
<feature type="domain" description="MmgE/PrpD N-terminal" evidence="2">
    <location>
        <begin position="24"/>
        <end position="236"/>
    </location>
</feature>
<feature type="domain" description="MmgE/PrpD C-terminal" evidence="3">
    <location>
        <begin position="297"/>
        <end position="484"/>
    </location>
</feature>
<dbReference type="Gene3D" id="3.30.1330.120">
    <property type="entry name" value="2-methylcitrate dehydratase PrpD"/>
    <property type="match status" value="1"/>
</dbReference>
<dbReference type="Pfam" id="PF03972">
    <property type="entry name" value="MmgE_PrpD_N"/>
    <property type="match status" value="1"/>
</dbReference>
<dbReference type="InterPro" id="IPR045336">
    <property type="entry name" value="MmgE_PrpD_N"/>
</dbReference>
<evidence type="ECO:0000259" key="2">
    <source>
        <dbReference type="Pfam" id="PF03972"/>
    </source>
</evidence>
<dbReference type="Proteomes" id="UP001482520">
    <property type="component" value="Unassembled WGS sequence"/>
</dbReference>
<keyword evidence="5" id="KW-1185">Reference proteome</keyword>
<gene>
    <name evidence="4" type="ORF">V6R90_18520</name>
</gene>
<dbReference type="InterPro" id="IPR036148">
    <property type="entry name" value="MmgE/PrpD_sf"/>
</dbReference>
<dbReference type="RefSeq" id="WP_349805571.1">
    <property type="nucleotide sequence ID" value="NZ_JBEGDP010000033.1"/>
</dbReference>
<proteinExistence type="inferred from homology"/>
<dbReference type="EMBL" id="JBEGDP010000033">
    <property type="protein sequence ID" value="MEQ7849276.1"/>
    <property type="molecule type" value="Genomic_DNA"/>
</dbReference>
<dbReference type="Pfam" id="PF19305">
    <property type="entry name" value="MmgE_PrpD_C"/>
    <property type="match status" value="1"/>
</dbReference>
<accession>A0ABV1P3D3</accession>
<dbReference type="PANTHER" id="PTHR16943">
    <property type="entry name" value="2-METHYLCITRATE DEHYDRATASE-RELATED"/>
    <property type="match status" value="1"/>
</dbReference>
<protein>
    <submittedName>
        <fullName evidence="4">MmgE/PrpD family protein</fullName>
    </submittedName>
</protein>
<dbReference type="Gene3D" id="1.10.4100.10">
    <property type="entry name" value="2-methylcitrate dehydratase PrpD"/>
    <property type="match status" value="1"/>
</dbReference>